<evidence type="ECO:0000256" key="1">
    <source>
        <dbReference type="ARBA" id="ARBA00004571"/>
    </source>
</evidence>
<evidence type="ECO:0000256" key="7">
    <source>
        <dbReference type="PROSITE-ProRule" id="PRU01360"/>
    </source>
</evidence>
<dbReference type="InterPro" id="IPR037066">
    <property type="entry name" value="Plug_dom_sf"/>
</dbReference>
<dbReference type="Gene3D" id="2.40.170.20">
    <property type="entry name" value="TonB-dependent receptor, beta-barrel domain"/>
    <property type="match status" value="1"/>
</dbReference>
<dbReference type="RefSeq" id="WP_245777017.1">
    <property type="nucleotide sequence ID" value="NZ_FPJE01000009.1"/>
</dbReference>
<keyword evidence="5 7" id="KW-0472">Membrane</keyword>
<evidence type="ECO:0000256" key="5">
    <source>
        <dbReference type="ARBA" id="ARBA00023136"/>
    </source>
</evidence>
<proteinExistence type="inferred from homology"/>
<dbReference type="Gene3D" id="2.60.40.1120">
    <property type="entry name" value="Carboxypeptidase-like, regulatory domain"/>
    <property type="match status" value="1"/>
</dbReference>
<dbReference type="NCBIfam" id="TIGR04056">
    <property type="entry name" value="OMP_RagA_SusC"/>
    <property type="match status" value="1"/>
</dbReference>
<sequence length="1028" mass="115004">MKKEKDGDFLRWHTGFPKQGILVTLLCLIANQMFGKDPGDNVSAVYGTYPQEITVTGTVLDKDGVPLIGVNVLEKDARNGTSTDFDGNFSLTVKQTPTILVFSYVGFATVEQTVTDNQPLSVTMEEDMGKLDEVVVIGYGTQKKKDLTGAVSRANLEDFREAPVTNMGQLLQGNVPGLNVGQVNSAGSTPSISIRGRSTINGKNDVLIVLDGIQYNGSLESINPNDIASIDVLKDASSTAVYGAQAANGVILITTKDGGRNRNPKITISASYTAMEPTTNLRPLKRQAYLDRLKTLYYEDAYLGPDYTQPNPAFDYADYIDPTMLDSEQKLVNTDFDWWDAGTNTGFINEQKVSVTGGSEKTSYLISLEHTDQEGFIVGDKFQRKGARVNLNTQATDWWKVGVQSFASFVKKDGAEPKMSDLVRSSPMLSPYDDEGNLIPSPFNSLDLNPFLASDIDDMERHDYFFANFFSEIQFPFLEGLSYRVNFGNNYRINRYYRASEYAAGFIGEAYKNQDFYYDYTLDNIINYKKTFGKHSIDATFVYGAIERKFEKTTARATGFSRMDLGFNGLDQGANQFTNSEAWSEALNYQMARVNYKFDERYLITGTIRRDGFSGFSEDNKFSYFPSVAVAWNIDNESFFNEDWVDNLKLRAGYGISGNQTDRYKSLARVLLRPAYVFGDGGSTEFGQQLNSLANNNLRWEKTAGINIGIDFAILKNRIQGTAEFYHSNTNDLLFDVAIPDITGFETISTNIGKIENQGFELTLSTHNIRSEGFNWHSTFNFSTNSNKIKELIGRDADGDGIEDDLISSNLFIGKSIGAIYGYQTDGLYQIGDDIPDGYFPGTRRIIDQNGDGTITPADDRVILGRTEPAYRFSVLNTFKYKGLSLRVFINAIQGGKNGYMDSSTNSIFVNDNAVRYNWLNDIDYWSPANPGGDSPVFRSSPVINPEVYRSRSFVRLQDVSLSYQFDKNIIEKLGMDELQIFVSGKNLATWTKWKGWDPEPNEPRDRRLSIEGRPVLKSYSLGLNITF</sequence>
<evidence type="ECO:0000256" key="3">
    <source>
        <dbReference type="ARBA" id="ARBA00022452"/>
    </source>
</evidence>
<gene>
    <name evidence="9" type="ORF">SAMN02927921_02006</name>
</gene>
<evidence type="ECO:0000256" key="6">
    <source>
        <dbReference type="ARBA" id="ARBA00023237"/>
    </source>
</evidence>
<evidence type="ECO:0000256" key="4">
    <source>
        <dbReference type="ARBA" id="ARBA00022692"/>
    </source>
</evidence>
<accession>A0A1K1PSN5</accession>
<organism evidence="9 10">
    <name type="scientific">Sinomicrobium oceani</name>
    <dbReference type="NCBI Taxonomy" id="1150368"/>
    <lineage>
        <taxon>Bacteria</taxon>
        <taxon>Pseudomonadati</taxon>
        <taxon>Bacteroidota</taxon>
        <taxon>Flavobacteriia</taxon>
        <taxon>Flavobacteriales</taxon>
        <taxon>Flavobacteriaceae</taxon>
        <taxon>Sinomicrobium</taxon>
    </lineage>
</organism>
<keyword evidence="6 7" id="KW-0998">Cell outer membrane</keyword>
<dbReference type="EMBL" id="FPJE01000009">
    <property type="protein sequence ID" value="SFW50516.1"/>
    <property type="molecule type" value="Genomic_DNA"/>
</dbReference>
<dbReference type="InterPro" id="IPR039426">
    <property type="entry name" value="TonB-dep_rcpt-like"/>
</dbReference>
<dbReference type="Pfam" id="PF13715">
    <property type="entry name" value="CarbopepD_reg_2"/>
    <property type="match status" value="1"/>
</dbReference>
<dbReference type="InterPro" id="IPR023996">
    <property type="entry name" value="TonB-dep_OMP_SusC/RagA"/>
</dbReference>
<dbReference type="InterPro" id="IPR036942">
    <property type="entry name" value="Beta-barrel_TonB_sf"/>
</dbReference>
<dbReference type="Pfam" id="PF07715">
    <property type="entry name" value="Plug"/>
    <property type="match status" value="1"/>
</dbReference>
<dbReference type="InterPro" id="IPR023997">
    <property type="entry name" value="TonB-dep_OMP_SusC/RagA_CS"/>
</dbReference>
<dbReference type="SUPFAM" id="SSF49464">
    <property type="entry name" value="Carboxypeptidase regulatory domain-like"/>
    <property type="match status" value="1"/>
</dbReference>
<keyword evidence="3 7" id="KW-1134">Transmembrane beta strand</keyword>
<evidence type="ECO:0000259" key="8">
    <source>
        <dbReference type="Pfam" id="PF07715"/>
    </source>
</evidence>
<dbReference type="GO" id="GO:0009279">
    <property type="term" value="C:cell outer membrane"/>
    <property type="evidence" value="ECO:0007669"/>
    <property type="project" value="UniProtKB-SubCell"/>
</dbReference>
<dbReference type="InterPro" id="IPR012910">
    <property type="entry name" value="Plug_dom"/>
</dbReference>
<dbReference type="AlphaFoldDB" id="A0A1K1PSN5"/>
<feature type="domain" description="TonB-dependent receptor plug" evidence="8">
    <location>
        <begin position="143"/>
        <end position="250"/>
    </location>
</feature>
<evidence type="ECO:0000256" key="2">
    <source>
        <dbReference type="ARBA" id="ARBA00022448"/>
    </source>
</evidence>
<keyword evidence="4 7" id="KW-0812">Transmembrane</keyword>
<protein>
    <submittedName>
        <fullName evidence="9">TonB-linked outer membrane protein, SusC/RagA family</fullName>
    </submittedName>
</protein>
<comment type="subcellular location">
    <subcellularLocation>
        <location evidence="1 7">Cell outer membrane</location>
        <topology evidence="1 7">Multi-pass membrane protein</topology>
    </subcellularLocation>
</comment>
<reference evidence="9 10" key="1">
    <citation type="submission" date="2016-11" db="EMBL/GenBank/DDBJ databases">
        <authorList>
            <person name="Jaros S."/>
            <person name="Januszkiewicz K."/>
            <person name="Wedrychowicz H."/>
        </authorList>
    </citation>
    <scope>NUCLEOTIDE SEQUENCE [LARGE SCALE GENOMIC DNA]</scope>
    <source>
        <strain evidence="9 10">CGMCC 1.12145</strain>
    </source>
</reference>
<dbReference type="STRING" id="1150368.SAMN02927921_02006"/>
<dbReference type="InterPro" id="IPR008969">
    <property type="entry name" value="CarboxyPept-like_regulatory"/>
</dbReference>
<keyword evidence="2 7" id="KW-0813">Transport</keyword>
<dbReference type="NCBIfam" id="TIGR04057">
    <property type="entry name" value="SusC_RagA_signa"/>
    <property type="match status" value="1"/>
</dbReference>
<dbReference type="PROSITE" id="PS52016">
    <property type="entry name" value="TONB_DEPENDENT_REC_3"/>
    <property type="match status" value="1"/>
</dbReference>
<comment type="similarity">
    <text evidence="7">Belongs to the TonB-dependent receptor family.</text>
</comment>
<dbReference type="SUPFAM" id="SSF56935">
    <property type="entry name" value="Porins"/>
    <property type="match status" value="1"/>
</dbReference>
<dbReference type="Gene3D" id="2.170.130.10">
    <property type="entry name" value="TonB-dependent receptor, plug domain"/>
    <property type="match status" value="1"/>
</dbReference>
<evidence type="ECO:0000313" key="9">
    <source>
        <dbReference type="EMBL" id="SFW50516.1"/>
    </source>
</evidence>
<keyword evidence="10" id="KW-1185">Reference proteome</keyword>
<dbReference type="Proteomes" id="UP000182248">
    <property type="component" value="Unassembled WGS sequence"/>
</dbReference>
<name>A0A1K1PSN5_9FLAO</name>
<evidence type="ECO:0000313" key="10">
    <source>
        <dbReference type="Proteomes" id="UP000182248"/>
    </source>
</evidence>